<dbReference type="Proteomes" id="UP001297580">
    <property type="component" value="Chromosome"/>
</dbReference>
<gene>
    <name evidence="2" type="ORF">HSX42_17445</name>
</gene>
<dbReference type="EC" id="2.4.-.-" evidence="2"/>
<evidence type="ECO:0000313" key="2">
    <source>
        <dbReference type="EMBL" id="WMV75977.1"/>
    </source>
</evidence>
<dbReference type="PANTHER" id="PTHR12526">
    <property type="entry name" value="GLYCOSYLTRANSFERASE"/>
    <property type="match status" value="1"/>
</dbReference>
<sequence length="387" mass="44578">MSKKNIVFVLNDYNGHGGAQRVAAILANEFSRDGHHVAILSINEQENQPSYFAQNIPVFVLHKDGYRASLPKSLYSNLKSLKIKTVVKELNRRRQLAKRKRDVLRFFEKYGNETVYVIVVQVWGMQWLTPLLYKPNIKLIGQSHESYEASKNSRRYKRILRYYRQVSKFLLLTEKDAEKFKKDGFTNTDVMYNPTTFRVYNDPQMLYKNKTVVSMGRLVEGKGFDVLIRAFAQISHEIPGWKLEIYGDGPEEGALQVLIDALGMKDIIHLKGTTDRPQEVLSSSSFFVLASEAEGLPMSLIEAQSCGLPCISTDCAPGIREIIKEYENGLIAPVGDVDVLARHIRRLAKNQELFVSYSRNAYVHSEKFDQKHIRNQWYELFEELEDR</sequence>
<reference evidence="2 3" key="1">
    <citation type="submission" date="2023-08" db="EMBL/GenBank/DDBJ databases">
        <title>Complete genome sequence of Geobacillus thermodenitrificans K1041, a genetically tractable strain representative of the genus Geobacillus.</title>
        <authorList>
            <person name="Kani S."/>
            <person name="Suzuki H."/>
        </authorList>
    </citation>
    <scope>NUCLEOTIDE SEQUENCE [LARGE SCALE GENOMIC DNA]</scope>
    <source>
        <strain evidence="2 3">K1041</strain>
    </source>
</reference>
<dbReference type="InterPro" id="IPR001296">
    <property type="entry name" value="Glyco_trans_1"/>
</dbReference>
<name>A0ABY9QD18_GEOTD</name>
<dbReference type="GO" id="GO:0016757">
    <property type="term" value="F:glycosyltransferase activity"/>
    <property type="evidence" value="ECO:0007669"/>
    <property type="project" value="UniProtKB-KW"/>
</dbReference>
<dbReference type="Gene3D" id="3.40.50.2000">
    <property type="entry name" value="Glycogen Phosphorylase B"/>
    <property type="match status" value="2"/>
</dbReference>
<feature type="domain" description="Glycosyl transferase family 1" evidence="1">
    <location>
        <begin position="208"/>
        <end position="362"/>
    </location>
</feature>
<dbReference type="EMBL" id="CP133461">
    <property type="protein sequence ID" value="WMV75977.1"/>
    <property type="molecule type" value="Genomic_DNA"/>
</dbReference>
<dbReference type="Pfam" id="PF00534">
    <property type="entry name" value="Glycos_transf_1"/>
    <property type="match status" value="1"/>
</dbReference>
<dbReference type="CDD" id="cd03820">
    <property type="entry name" value="GT4_AmsD-like"/>
    <property type="match status" value="1"/>
</dbReference>
<evidence type="ECO:0000259" key="1">
    <source>
        <dbReference type="Pfam" id="PF00534"/>
    </source>
</evidence>
<dbReference type="RefSeq" id="WP_008880371.1">
    <property type="nucleotide sequence ID" value="NZ_CP020030.1"/>
</dbReference>
<accession>A0ABY9QD18</accession>
<keyword evidence="3" id="KW-1185">Reference proteome</keyword>
<keyword evidence="2" id="KW-0328">Glycosyltransferase</keyword>
<protein>
    <submittedName>
        <fullName evidence="2">Glycosyltransferase family 4 protein</fullName>
        <ecNumber evidence="2">2.4.-.-</ecNumber>
    </submittedName>
</protein>
<keyword evidence="2" id="KW-0808">Transferase</keyword>
<proteinExistence type="predicted"/>
<organism evidence="2 3">
    <name type="scientific">Geobacillus thermodenitrificans</name>
    <dbReference type="NCBI Taxonomy" id="33940"/>
    <lineage>
        <taxon>Bacteria</taxon>
        <taxon>Bacillati</taxon>
        <taxon>Bacillota</taxon>
        <taxon>Bacilli</taxon>
        <taxon>Bacillales</taxon>
        <taxon>Anoxybacillaceae</taxon>
        <taxon>Geobacillus</taxon>
    </lineage>
</organism>
<dbReference type="SUPFAM" id="SSF53756">
    <property type="entry name" value="UDP-Glycosyltransferase/glycogen phosphorylase"/>
    <property type="match status" value="1"/>
</dbReference>
<evidence type="ECO:0000313" key="3">
    <source>
        <dbReference type="Proteomes" id="UP001297580"/>
    </source>
</evidence>